<dbReference type="EMBL" id="HBGU01022378">
    <property type="protein sequence ID" value="CAD9437874.1"/>
    <property type="molecule type" value="Transcribed_RNA"/>
</dbReference>
<dbReference type="SUPFAM" id="SSF48097">
    <property type="entry name" value="Regulator of G-protein signaling, RGS"/>
    <property type="match status" value="3"/>
</dbReference>
<dbReference type="PANTHER" id="PTHR10845">
    <property type="entry name" value="REGULATOR OF G PROTEIN SIGNALING"/>
    <property type="match status" value="1"/>
</dbReference>
<protein>
    <recommendedName>
        <fullName evidence="2">RGS domain-containing protein</fullName>
    </recommendedName>
</protein>
<dbReference type="InterPro" id="IPR016137">
    <property type="entry name" value="RGS"/>
</dbReference>
<sequence>MSAKLMAQASSTRLSVRGAFGPSGALFKGGAASSKGAEALPSRAHLFQLDKCLDKKALDKVIYQMQGTSDTIDKTKLASYNRQSGNFGYNVDGFAHFLAQNKSLATLLFWKDAEEYASLFGDEERKQIAQKIFNRYLAVGADFEVLSLPQAMRTKIEAELDFPMDDLFAELQSEAYSYMLFDLFPRFYDACKDSPNESRSSQINESTTLKDILAAQTFEVHLFAEFCKEHLCEDQVIFLLEVNDFRLMFTPQDRIDQAKKIHATYLNDKSEARIAGSLSEFNSVEQAIEKAAASTDLLEEGLFDRLAAEVMGTLNMDIWPRYKEAVIQGKDMKQIAVQHSSSTDMEGLIDLGKPSKKAVAVLLRKPDKLELMRNAAAAQGVRENVDFCVQCQSYKLLFAEADRIPRAQTIWETFLSPAAETPVNISDTLIKKIEPKIKTADAEVFELAYNEVLQIISDNLFSHYLKAIEHAKKESEAKKKEEADGASAPAPPSSGGCCLLM</sequence>
<dbReference type="Pfam" id="PF00615">
    <property type="entry name" value="RGS"/>
    <property type="match status" value="3"/>
</dbReference>
<feature type="compositionally biased region" description="Low complexity" evidence="1">
    <location>
        <begin position="485"/>
        <end position="495"/>
    </location>
</feature>
<organism evidence="3">
    <name type="scientific">Haptolina brevifila</name>
    <dbReference type="NCBI Taxonomy" id="156173"/>
    <lineage>
        <taxon>Eukaryota</taxon>
        <taxon>Haptista</taxon>
        <taxon>Haptophyta</taxon>
        <taxon>Prymnesiophyceae</taxon>
        <taxon>Prymnesiales</taxon>
        <taxon>Prymnesiaceae</taxon>
        <taxon>Haptolina</taxon>
    </lineage>
</organism>
<feature type="region of interest" description="Disordered" evidence="1">
    <location>
        <begin position="476"/>
        <end position="495"/>
    </location>
</feature>
<feature type="domain" description="RGS" evidence="2">
    <location>
        <begin position="222"/>
        <end position="325"/>
    </location>
</feature>
<dbReference type="PRINTS" id="PR01301">
    <property type="entry name" value="RGSPROTEIN"/>
</dbReference>
<evidence type="ECO:0000256" key="1">
    <source>
        <dbReference type="SAM" id="MobiDB-lite"/>
    </source>
</evidence>
<dbReference type="PANTHER" id="PTHR10845:SF192">
    <property type="entry name" value="DOUBLE HIT, ISOFORM B"/>
    <property type="match status" value="1"/>
</dbReference>
<dbReference type="InterPro" id="IPR036305">
    <property type="entry name" value="RGS_sf"/>
</dbReference>
<evidence type="ECO:0000313" key="3">
    <source>
        <dbReference type="EMBL" id="CAD9437874.1"/>
    </source>
</evidence>
<feature type="domain" description="RGS" evidence="2">
    <location>
        <begin position="358"/>
        <end position="467"/>
    </location>
</feature>
<feature type="domain" description="RGS" evidence="2">
    <location>
        <begin position="94"/>
        <end position="190"/>
    </location>
</feature>
<dbReference type="InterPro" id="IPR044926">
    <property type="entry name" value="RGS_subdomain_2"/>
</dbReference>
<name>A0A7S2GAR3_9EUKA</name>
<dbReference type="Gene3D" id="1.10.167.10">
    <property type="entry name" value="Regulator of G-protein Signalling 4, domain 2"/>
    <property type="match status" value="3"/>
</dbReference>
<dbReference type="CDD" id="cd07440">
    <property type="entry name" value="RGS"/>
    <property type="match status" value="1"/>
</dbReference>
<dbReference type="SMART" id="SM00315">
    <property type="entry name" value="RGS"/>
    <property type="match status" value="3"/>
</dbReference>
<dbReference type="AlphaFoldDB" id="A0A7S2GAR3"/>
<accession>A0A7S2GAR3</accession>
<reference evidence="3" key="1">
    <citation type="submission" date="2021-01" db="EMBL/GenBank/DDBJ databases">
        <authorList>
            <person name="Corre E."/>
            <person name="Pelletier E."/>
            <person name="Niang G."/>
            <person name="Scheremetjew M."/>
            <person name="Finn R."/>
            <person name="Kale V."/>
            <person name="Holt S."/>
            <person name="Cochrane G."/>
            <person name="Meng A."/>
            <person name="Brown T."/>
            <person name="Cohen L."/>
        </authorList>
    </citation>
    <scope>NUCLEOTIDE SEQUENCE</scope>
    <source>
        <strain evidence="3">UTEX LB 985</strain>
    </source>
</reference>
<evidence type="ECO:0000259" key="2">
    <source>
        <dbReference type="PROSITE" id="PS50132"/>
    </source>
</evidence>
<gene>
    <name evidence="3" type="ORF">CBRE1094_LOCUS12206</name>
</gene>
<dbReference type="PROSITE" id="PS50132">
    <property type="entry name" value="RGS"/>
    <property type="match status" value="3"/>
</dbReference>
<proteinExistence type="predicted"/>